<evidence type="ECO:0000313" key="16">
    <source>
        <dbReference type="EMBL" id="PVD19592.1"/>
    </source>
</evidence>
<evidence type="ECO:0000259" key="15">
    <source>
        <dbReference type="Pfam" id="PF17039"/>
    </source>
</evidence>
<evidence type="ECO:0000313" key="17">
    <source>
        <dbReference type="Proteomes" id="UP000245119"/>
    </source>
</evidence>
<comment type="subcellular location">
    <subcellularLocation>
        <location evidence="1">Golgi apparatus membrane</location>
        <topology evidence="1">Single-pass type II membrane protein</topology>
    </subcellularLocation>
    <subcellularLocation>
        <location evidence="12">Golgi apparatus</location>
        <location evidence="12">Golgi stack membrane</location>
        <topology evidence="12">Single-pass type II membrane protein</topology>
    </subcellularLocation>
</comment>
<dbReference type="UniPathway" id="UPA00378"/>
<evidence type="ECO:0000256" key="1">
    <source>
        <dbReference type="ARBA" id="ARBA00004323"/>
    </source>
</evidence>
<dbReference type="GO" id="GO:0032580">
    <property type="term" value="C:Golgi cisterna membrane"/>
    <property type="evidence" value="ECO:0007669"/>
    <property type="project" value="UniProtKB-SubCell"/>
</dbReference>
<keyword evidence="6 12" id="KW-0812">Transmembrane</keyword>
<keyword evidence="7" id="KW-0735">Signal-anchor</keyword>
<dbReference type="EMBL" id="PZQS01000013">
    <property type="protein sequence ID" value="PVD19592.1"/>
    <property type="molecule type" value="Genomic_DNA"/>
</dbReference>
<keyword evidence="10" id="KW-0472">Membrane</keyword>
<evidence type="ECO:0000256" key="10">
    <source>
        <dbReference type="ARBA" id="ARBA00023136"/>
    </source>
</evidence>
<keyword evidence="5 12" id="KW-0808">Transferase</keyword>
<evidence type="ECO:0000256" key="11">
    <source>
        <dbReference type="ARBA" id="ARBA00023180"/>
    </source>
</evidence>
<keyword evidence="9 12" id="KW-0333">Golgi apparatus</keyword>
<sequence>MSESRELSSLVGTINSVPEINGTETIEDNQKTKNIEDLDPDEEVQTYDHWPKLSKKFYPKPIPRSTFRPDYTITWDYDTTEFLKRADVKGQPPKIIMWMVKTRYLPPLPEPVHMRFCPEMPCRMTTNKQYQKQSAALVWAGQIMRDPEPPKRSHPDQVFVMHNHESQDPGWIQLPSFRKISWKSAFNWTMSYRFDSDIVDLYGLVVKRKTVPEKNYTDILAKKKRFAFWLVSHCPSYGRREDYVKLLQQHHISVDSYGDCGSTKCPRSHDDACFQLIDTDYKFFLAFENALCKDYITEKLFRYLGANVVVVARGSNEYRYHAPPGIFVNTADFKTTKELADYLLYLDSHPEEYIKILKKKDQYQYLYEDYPIRSEDGEVVYMHYHYEAVSMCEMCRRLWNLNTYRKSILDIVDPNSDT</sequence>
<dbReference type="EC" id="2.4.1.-" evidence="12"/>
<dbReference type="STRING" id="400727.A0A2T7NEN9"/>
<evidence type="ECO:0000256" key="7">
    <source>
        <dbReference type="ARBA" id="ARBA00022968"/>
    </source>
</evidence>
<reference evidence="16 17" key="1">
    <citation type="submission" date="2018-04" db="EMBL/GenBank/DDBJ databases">
        <title>The genome of golden apple snail Pomacea canaliculata provides insight into stress tolerance and invasive adaptation.</title>
        <authorList>
            <person name="Liu C."/>
            <person name="Liu B."/>
            <person name="Ren Y."/>
            <person name="Zhang Y."/>
            <person name="Wang H."/>
            <person name="Li S."/>
            <person name="Jiang F."/>
            <person name="Yin L."/>
            <person name="Zhang G."/>
            <person name="Qian W."/>
            <person name="Fan W."/>
        </authorList>
    </citation>
    <scope>NUCLEOTIDE SEQUENCE [LARGE SCALE GENOMIC DNA]</scope>
    <source>
        <strain evidence="16">SZHN2017</strain>
        <tissue evidence="16">Muscle</tissue>
    </source>
</reference>
<dbReference type="OrthoDB" id="6085082at2759"/>
<accession>A0A2T7NEN9</accession>
<keyword evidence="11" id="KW-0325">Glycoprotein</keyword>
<evidence type="ECO:0000259" key="14">
    <source>
        <dbReference type="Pfam" id="PF00852"/>
    </source>
</evidence>
<evidence type="ECO:0000256" key="2">
    <source>
        <dbReference type="ARBA" id="ARBA00004922"/>
    </source>
</evidence>
<dbReference type="InterPro" id="IPR055270">
    <property type="entry name" value="Glyco_tran_10_C"/>
</dbReference>
<feature type="region of interest" description="Disordered" evidence="13">
    <location>
        <begin position="1"/>
        <end position="33"/>
    </location>
</feature>
<evidence type="ECO:0000256" key="5">
    <source>
        <dbReference type="ARBA" id="ARBA00022679"/>
    </source>
</evidence>
<dbReference type="PANTHER" id="PTHR48438:SF1">
    <property type="entry name" value="ALPHA-(1,3)-FUCOSYLTRANSFERASE C-RELATED"/>
    <property type="match status" value="1"/>
</dbReference>
<evidence type="ECO:0000256" key="6">
    <source>
        <dbReference type="ARBA" id="ARBA00022692"/>
    </source>
</evidence>
<feature type="domain" description="Fucosyltransferase C-terminal" evidence="14">
    <location>
        <begin position="221"/>
        <end position="411"/>
    </location>
</feature>
<evidence type="ECO:0000256" key="3">
    <source>
        <dbReference type="ARBA" id="ARBA00008919"/>
    </source>
</evidence>
<dbReference type="Pfam" id="PF00852">
    <property type="entry name" value="Glyco_transf_10"/>
    <property type="match status" value="1"/>
</dbReference>
<keyword evidence="8" id="KW-1133">Transmembrane helix</keyword>
<dbReference type="FunFam" id="3.40.50.11660:FF:000004">
    <property type="entry name" value="Glycoprotein 3-alpha-L-fucosyltransferase A"/>
    <property type="match status" value="1"/>
</dbReference>
<evidence type="ECO:0000256" key="12">
    <source>
        <dbReference type="RuleBase" id="RU003832"/>
    </source>
</evidence>
<dbReference type="AlphaFoldDB" id="A0A2T7NEN9"/>
<dbReference type="GO" id="GO:0008417">
    <property type="term" value="F:fucosyltransferase activity"/>
    <property type="evidence" value="ECO:0007669"/>
    <property type="project" value="InterPro"/>
</dbReference>
<comment type="caution">
    <text evidence="16">The sequence shown here is derived from an EMBL/GenBank/DDBJ whole genome shotgun (WGS) entry which is preliminary data.</text>
</comment>
<proteinExistence type="inferred from homology"/>
<dbReference type="InterPro" id="IPR001503">
    <property type="entry name" value="Glyco_trans_10"/>
</dbReference>
<feature type="domain" description="Fucosyltransferase N-terminal" evidence="15">
    <location>
        <begin position="93"/>
        <end position="203"/>
    </location>
</feature>
<dbReference type="Gene3D" id="3.40.50.11660">
    <property type="entry name" value="Glycosyl transferase family 10, C-terminal domain"/>
    <property type="match status" value="1"/>
</dbReference>
<keyword evidence="4 12" id="KW-0328">Glycosyltransferase</keyword>
<dbReference type="InterPro" id="IPR031481">
    <property type="entry name" value="Glyco_tran_10_N"/>
</dbReference>
<feature type="compositionally biased region" description="Polar residues" evidence="13">
    <location>
        <begin position="10"/>
        <end position="24"/>
    </location>
</feature>
<keyword evidence="17" id="KW-1185">Reference proteome</keyword>
<evidence type="ECO:0000256" key="4">
    <source>
        <dbReference type="ARBA" id="ARBA00022676"/>
    </source>
</evidence>
<gene>
    <name evidence="16" type="ORF">C0Q70_20082</name>
</gene>
<comment type="similarity">
    <text evidence="3 12">Belongs to the glycosyltransferase 10 family.</text>
</comment>
<evidence type="ECO:0000256" key="13">
    <source>
        <dbReference type="SAM" id="MobiDB-lite"/>
    </source>
</evidence>
<name>A0A2T7NEN9_POMCA</name>
<dbReference type="Proteomes" id="UP000245119">
    <property type="component" value="Linkage Group LG13"/>
</dbReference>
<dbReference type="InterPro" id="IPR038577">
    <property type="entry name" value="GT10-like_C_sf"/>
</dbReference>
<comment type="pathway">
    <text evidence="2">Protein modification; protein glycosylation.</text>
</comment>
<dbReference type="GO" id="GO:0000139">
    <property type="term" value="C:Golgi membrane"/>
    <property type="evidence" value="ECO:0007669"/>
    <property type="project" value="UniProtKB-SubCell"/>
</dbReference>
<protein>
    <recommendedName>
        <fullName evidence="12">Fucosyltransferase</fullName>
        <ecNumber evidence="12">2.4.1.-</ecNumber>
    </recommendedName>
</protein>
<evidence type="ECO:0000256" key="9">
    <source>
        <dbReference type="ARBA" id="ARBA00023034"/>
    </source>
</evidence>
<dbReference type="PANTHER" id="PTHR48438">
    <property type="entry name" value="ALPHA-(1,3)-FUCOSYLTRANSFERASE C-RELATED"/>
    <property type="match status" value="1"/>
</dbReference>
<organism evidence="16 17">
    <name type="scientific">Pomacea canaliculata</name>
    <name type="common">Golden apple snail</name>
    <dbReference type="NCBI Taxonomy" id="400727"/>
    <lineage>
        <taxon>Eukaryota</taxon>
        <taxon>Metazoa</taxon>
        <taxon>Spiralia</taxon>
        <taxon>Lophotrochozoa</taxon>
        <taxon>Mollusca</taxon>
        <taxon>Gastropoda</taxon>
        <taxon>Caenogastropoda</taxon>
        <taxon>Architaenioglossa</taxon>
        <taxon>Ampullarioidea</taxon>
        <taxon>Ampullariidae</taxon>
        <taxon>Pomacea</taxon>
    </lineage>
</organism>
<dbReference type="Pfam" id="PF17039">
    <property type="entry name" value="Glyco_tran_10_N"/>
    <property type="match status" value="1"/>
</dbReference>
<dbReference type="SUPFAM" id="SSF53756">
    <property type="entry name" value="UDP-Glycosyltransferase/glycogen phosphorylase"/>
    <property type="match status" value="1"/>
</dbReference>
<evidence type="ECO:0000256" key="8">
    <source>
        <dbReference type="ARBA" id="ARBA00022989"/>
    </source>
</evidence>